<evidence type="ECO:0000259" key="8">
    <source>
        <dbReference type="PROSITE" id="PS51352"/>
    </source>
</evidence>
<evidence type="ECO:0000313" key="10">
    <source>
        <dbReference type="Proteomes" id="UP001501581"/>
    </source>
</evidence>
<keyword evidence="10" id="KW-1185">Reference proteome</keyword>
<feature type="region of interest" description="Disordered" evidence="6">
    <location>
        <begin position="36"/>
        <end position="95"/>
    </location>
</feature>
<evidence type="ECO:0000256" key="5">
    <source>
        <dbReference type="ARBA" id="ARBA00023284"/>
    </source>
</evidence>
<reference evidence="9 10" key="1">
    <citation type="journal article" date="2019" name="Int. J. Syst. Evol. Microbiol.">
        <title>The Global Catalogue of Microorganisms (GCM) 10K type strain sequencing project: providing services to taxonomists for standard genome sequencing and annotation.</title>
        <authorList>
            <consortium name="The Broad Institute Genomics Platform"/>
            <consortium name="The Broad Institute Genome Sequencing Center for Infectious Disease"/>
            <person name="Wu L."/>
            <person name="Ma J."/>
        </authorList>
    </citation>
    <scope>NUCLEOTIDE SEQUENCE [LARGE SCALE GENOMIC DNA]</scope>
    <source>
        <strain evidence="9 10">JCM 13008</strain>
    </source>
</reference>
<dbReference type="EMBL" id="BAAALG010000012">
    <property type="protein sequence ID" value="GAA1109318.1"/>
    <property type="molecule type" value="Genomic_DNA"/>
</dbReference>
<dbReference type="CDD" id="cd02972">
    <property type="entry name" value="DsbA_family"/>
    <property type="match status" value="1"/>
</dbReference>
<keyword evidence="5" id="KW-0676">Redox-active center</keyword>
<dbReference type="Pfam" id="PF13462">
    <property type="entry name" value="Thioredoxin_4"/>
    <property type="match status" value="1"/>
</dbReference>
<proteinExistence type="inferred from homology"/>
<dbReference type="InterPro" id="IPR036249">
    <property type="entry name" value="Thioredoxin-like_sf"/>
</dbReference>
<sequence>MNQPAQGKRNLIIGGIVVAVIALIVGIGWAVQANRDTTGDDAKTPGASSTPSETTTPSETPSETPSTEPSTSPSTTPSTAPPATSAPVTGPTDADGNVRVALVDEFGMGVGDPEAPVKIEIFEDFQCPHCRDLEEVMRQDLLDAALSGKAFVVYRPMAFLNDYSVKAMNAVGVVLDSGNGAAALALHDTLFAQQPSGSIPSNDWFVEQAVAAGADKAKVADAIKGLEFKQWVVNATDDASKRGVTGTPTVFVDGDVVSGGSVEEMANNILAKVG</sequence>
<protein>
    <recommendedName>
        <fullName evidence="8">Thioredoxin domain-containing protein</fullName>
    </recommendedName>
</protein>
<dbReference type="PANTHER" id="PTHR13887:SF14">
    <property type="entry name" value="DISULFIDE BOND FORMATION PROTEIN D"/>
    <property type="match status" value="1"/>
</dbReference>
<dbReference type="Gene3D" id="3.40.30.10">
    <property type="entry name" value="Glutaredoxin"/>
    <property type="match status" value="1"/>
</dbReference>
<dbReference type="PROSITE" id="PS51352">
    <property type="entry name" value="THIOREDOXIN_2"/>
    <property type="match status" value="1"/>
</dbReference>
<evidence type="ECO:0000256" key="1">
    <source>
        <dbReference type="ARBA" id="ARBA00005791"/>
    </source>
</evidence>
<evidence type="ECO:0000256" key="6">
    <source>
        <dbReference type="SAM" id="MobiDB-lite"/>
    </source>
</evidence>
<feature type="transmembrane region" description="Helical" evidence="7">
    <location>
        <begin position="12"/>
        <end position="31"/>
    </location>
</feature>
<keyword evidence="7" id="KW-0812">Transmembrane</keyword>
<feature type="domain" description="Thioredoxin" evidence="8">
    <location>
        <begin position="80"/>
        <end position="274"/>
    </location>
</feature>
<keyword evidence="2" id="KW-0732">Signal</keyword>
<feature type="compositionally biased region" description="Low complexity" evidence="6">
    <location>
        <begin position="44"/>
        <end position="92"/>
    </location>
</feature>
<accession>A0ABN1TYU0</accession>
<dbReference type="PANTHER" id="PTHR13887">
    <property type="entry name" value="GLUTATHIONE S-TRANSFERASE KAPPA"/>
    <property type="match status" value="1"/>
</dbReference>
<gene>
    <name evidence="9" type="ORF">GCM10009668_32070</name>
</gene>
<dbReference type="InterPro" id="IPR013766">
    <property type="entry name" value="Thioredoxin_domain"/>
</dbReference>
<dbReference type="SUPFAM" id="SSF52833">
    <property type="entry name" value="Thioredoxin-like"/>
    <property type="match status" value="1"/>
</dbReference>
<dbReference type="Proteomes" id="UP001501581">
    <property type="component" value="Unassembled WGS sequence"/>
</dbReference>
<comment type="caution">
    <text evidence="9">The sequence shown here is derived from an EMBL/GenBank/DDBJ whole genome shotgun (WGS) entry which is preliminary data.</text>
</comment>
<keyword evidence="7" id="KW-0472">Membrane</keyword>
<evidence type="ECO:0000313" key="9">
    <source>
        <dbReference type="EMBL" id="GAA1109318.1"/>
    </source>
</evidence>
<dbReference type="RefSeq" id="WP_343995846.1">
    <property type="nucleotide sequence ID" value="NZ_BAAALG010000012.1"/>
</dbReference>
<evidence type="ECO:0000256" key="3">
    <source>
        <dbReference type="ARBA" id="ARBA00023002"/>
    </source>
</evidence>
<keyword evidence="7" id="KW-1133">Transmembrane helix</keyword>
<name>A0ABN1TYU0_9ACTN</name>
<comment type="similarity">
    <text evidence="1">Belongs to the thioredoxin family. DsbA subfamily.</text>
</comment>
<evidence type="ECO:0000256" key="7">
    <source>
        <dbReference type="SAM" id="Phobius"/>
    </source>
</evidence>
<evidence type="ECO:0000256" key="2">
    <source>
        <dbReference type="ARBA" id="ARBA00022729"/>
    </source>
</evidence>
<keyword evidence="4" id="KW-1015">Disulfide bond</keyword>
<organism evidence="9 10">
    <name type="scientific">Nocardioides dubius</name>
    <dbReference type="NCBI Taxonomy" id="317019"/>
    <lineage>
        <taxon>Bacteria</taxon>
        <taxon>Bacillati</taxon>
        <taxon>Actinomycetota</taxon>
        <taxon>Actinomycetes</taxon>
        <taxon>Propionibacteriales</taxon>
        <taxon>Nocardioidaceae</taxon>
        <taxon>Nocardioides</taxon>
    </lineage>
</organism>
<evidence type="ECO:0000256" key="4">
    <source>
        <dbReference type="ARBA" id="ARBA00023157"/>
    </source>
</evidence>
<keyword evidence="3" id="KW-0560">Oxidoreductase</keyword>
<dbReference type="InterPro" id="IPR012336">
    <property type="entry name" value="Thioredoxin-like_fold"/>
</dbReference>